<evidence type="ECO:0000256" key="1">
    <source>
        <dbReference type="SAM" id="MobiDB-lite"/>
    </source>
</evidence>
<dbReference type="EMBL" id="CP109441">
    <property type="protein sequence ID" value="WUV46705.1"/>
    <property type="molecule type" value="Genomic_DNA"/>
</dbReference>
<organism evidence="2 3">
    <name type="scientific">Nocardia vinacea</name>
    <dbReference type="NCBI Taxonomy" id="96468"/>
    <lineage>
        <taxon>Bacteria</taxon>
        <taxon>Bacillati</taxon>
        <taxon>Actinomycetota</taxon>
        <taxon>Actinomycetes</taxon>
        <taxon>Mycobacteriales</taxon>
        <taxon>Nocardiaceae</taxon>
        <taxon>Nocardia</taxon>
    </lineage>
</organism>
<reference evidence="2" key="1">
    <citation type="submission" date="2022-10" db="EMBL/GenBank/DDBJ databases">
        <title>The complete genomes of actinobacterial strains from the NBC collection.</title>
        <authorList>
            <person name="Joergensen T.S."/>
            <person name="Alvarez Arevalo M."/>
            <person name="Sterndorff E.B."/>
            <person name="Faurdal D."/>
            <person name="Vuksanovic O."/>
            <person name="Mourched A.-S."/>
            <person name="Charusanti P."/>
            <person name="Shaw S."/>
            <person name="Blin K."/>
            <person name="Weber T."/>
        </authorList>
    </citation>
    <scope>NUCLEOTIDE SEQUENCE</scope>
    <source>
        <strain evidence="2">NBC_01482</strain>
    </source>
</reference>
<accession>A0ABZ1YWR9</accession>
<keyword evidence="3" id="KW-1185">Reference proteome</keyword>
<name>A0ABZ1YWR9_9NOCA</name>
<sequence>MTEPEARDRFPDIFDDLDARTLASRPKRRGGKTKLDHHRGPQSDRWYWEIGGLEYAAVWAHPDRWYATPPEPVTAPGVVRVSAQRREPGRLRGEPIELPVTEFTVSGPVCWPEQVHNQVRVIVEARTYLPAAAA</sequence>
<evidence type="ECO:0000313" key="3">
    <source>
        <dbReference type="Proteomes" id="UP001432062"/>
    </source>
</evidence>
<gene>
    <name evidence="2" type="ORF">OG563_00120</name>
</gene>
<feature type="compositionally biased region" description="Basic residues" evidence="1">
    <location>
        <begin position="25"/>
        <end position="37"/>
    </location>
</feature>
<protein>
    <submittedName>
        <fullName evidence="2">Uncharacterized protein</fullName>
    </submittedName>
</protein>
<evidence type="ECO:0000313" key="2">
    <source>
        <dbReference type="EMBL" id="WUV46705.1"/>
    </source>
</evidence>
<dbReference type="Proteomes" id="UP001432062">
    <property type="component" value="Chromosome"/>
</dbReference>
<feature type="region of interest" description="Disordered" evidence="1">
    <location>
        <begin position="21"/>
        <end position="40"/>
    </location>
</feature>
<proteinExistence type="predicted"/>
<dbReference type="RefSeq" id="WP_329410679.1">
    <property type="nucleotide sequence ID" value="NZ_CP109441.1"/>
</dbReference>